<accession>A0A0R1GLJ1</accession>
<feature type="compositionally biased region" description="Polar residues" evidence="1">
    <location>
        <begin position="278"/>
        <end position="323"/>
    </location>
</feature>
<dbReference type="AlphaFoldDB" id="A0A0R1GLJ1"/>
<feature type="transmembrane region" description="Helical" evidence="2">
    <location>
        <begin position="54"/>
        <end position="75"/>
    </location>
</feature>
<dbReference type="PATRIC" id="fig|1423726.3.peg.2049"/>
<feature type="transmembrane region" description="Helical" evidence="2">
    <location>
        <begin position="25"/>
        <end position="42"/>
    </location>
</feature>
<dbReference type="EMBL" id="AZDA01000140">
    <property type="protein sequence ID" value="KRK32548.1"/>
    <property type="molecule type" value="Genomic_DNA"/>
</dbReference>
<feature type="compositionally biased region" description="Low complexity" evidence="1">
    <location>
        <begin position="325"/>
        <end position="380"/>
    </location>
</feature>
<dbReference type="RefSeq" id="WP_155797781.1">
    <property type="nucleotide sequence ID" value="NZ_AZDA01000140.1"/>
</dbReference>
<sequence length="387" mass="42000">MLSLLDMLNHYLGFFNMNVKLKNRIYTAIGILGDGYIAYLAIKLLRLHAWGRGFLFLLAFLGMTYFTVLNVIYYFTTKKAKFDISPKIEKLLGGKAATSSDDPMISSGTGKATAAGTTAKVMPAAGLFNAKKLLPATLKADTRALDQTVDELVKSGYLSLNYGGLGDREIYQQAQHRSEPFYAIGAATQVPFYELREERGQLAVYIGQNAINSRKVGTIESVGLMPVGQARQQFHLVLASAYLTGGPYKVAGRSGIVTGQEPFGLTVQLAHEDREATPTATMSHGTTTQAMPQREMTQPTAPVQPETSTQAPRYTAATSTRNTYVAPETAPPRAATPTRETVATPRTVDSAPTRSAAPRSAATPTTHSATRRVTTETTATRRTHRDR</sequence>
<protein>
    <submittedName>
        <fullName evidence="3">Uncharacterized protein</fullName>
    </submittedName>
</protein>
<evidence type="ECO:0000256" key="1">
    <source>
        <dbReference type="SAM" id="MobiDB-lite"/>
    </source>
</evidence>
<evidence type="ECO:0000313" key="4">
    <source>
        <dbReference type="Proteomes" id="UP000051461"/>
    </source>
</evidence>
<keyword evidence="2" id="KW-0472">Membrane</keyword>
<organism evidence="3 4">
    <name type="scientific">Loigolactobacillus bifermentans DSM 20003</name>
    <dbReference type="NCBI Taxonomy" id="1423726"/>
    <lineage>
        <taxon>Bacteria</taxon>
        <taxon>Bacillati</taxon>
        <taxon>Bacillota</taxon>
        <taxon>Bacilli</taxon>
        <taxon>Lactobacillales</taxon>
        <taxon>Lactobacillaceae</taxon>
        <taxon>Loigolactobacillus</taxon>
    </lineage>
</organism>
<proteinExistence type="predicted"/>
<name>A0A0R1GLJ1_9LACO</name>
<dbReference type="Pfam" id="PF20386">
    <property type="entry name" value="DUF6681"/>
    <property type="match status" value="1"/>
</dbReference>
<dbReference type="Proteomes" id="UP000051461">
    <property type="component" value="Unassembled WGS sequence"/>
</dbReference>
<dbReference type="OrthoDB" id="2192445at2"/>
<reference evidence="3 4" key="1">
    <citation type="journal article" date="2015" name="Genome Announc.">
        <title>Expanding the biotechnology potential of lactobacilli through comparative genomics of 213 strains and associated genera.</title>
        <authorList>
            <person name="Sun Z."/>
            <person name="Harris H.M."/>
            <person name="McCann A."/>
            <person name="Guo C."/>
            <person name="Argimon S."/>
            <person name="Zhang W."/>
            <person name="Yang X."/>
            <person name="Jeffery I.B."/>
            <person name="Cooney J.C."/>
            <person name="Kagawa T.F."/>
            <person name="Liu W."/>
            <person name="Song Y."/>
            <person name="Salvetti E."/>
            <person name="Wrobel A."/>
            <person name="Rasinkangas P."/>
            <person name="Parkhill J."/>
            <person name="Rea M.C."/>
            <person name="O'Sullivan O."/>
            <person name="Ritari J."/>
            <person name="Douillard F.P."/>
            <person name="Paul Ross R."/>
            <person name="Yang R."/>
            <person name="Briner A.E."/>
            <person name="Felis G.E."/>
            <person name="de Vos W.M."/>
            <person name="Barrangou R."/>
            <person name="Klaenhammer T.R."/>
            <person name="Caufield P.W."/>
            <person name="Cui Y."/>
            <person name="Zhang H."/>
            <person name="O'Toole P.W."/>
        </authorList>
    </citation>
    <scope>NUCLEOTIDE SEQUENCE [LARGE SCALE GENOMIC DNA]</scope>
    <source>
        <strain evidence="3 4">DSM 20003</strain>
    </source>
</reference>
<gene>
    <name evidence="3" type="ORF">FC07_GL001973</name>
</gene>
<keyword evidence="2" id="KW-1133">Transmembrane helix</keyword>
<evidence type="ECO:0000256" key="2">
    <source>
        <dbReference type="SAM" id="Phobius"/>
    </source>
</evidence>
<dbReference type="InterPro" id="IPR046503">
    <property type="entry name" value="DUF6681"/>
</dbReference>
<dbReference type="STRING" id="1423726.FC07_GL001973"/>
<keyword evidence="4" id="KW-1185">Reference proteome</keyword>
<comment type="caution">
    <text evidence="3">The sequence shown here is derived from an EMBL/GenBank/DDBJ whole genome shotgun (WGS) entry which is preliminary data.</text>
</comment>
<evidence type="ECO:0000313" key="3">
    <source>
        <dbReference type="EMBL" id="KRK32548.1"/>
    </source>
</evidence>
<feature type="region of interest" description="Disordered" evidence="1">
    <location>
        <begin position="275"/>
        <end position="387"/>
    </location>
</feature>
<keyword evidence="2" id="KW-0812">Transmembrane</keyword>